<feature type="compositionally biased region" description="Basic and acidic residues" evidence="1">
    <location>
        <begin position="31"/>
        <end position="45"/>
    </location>
</feature>
<name>A0A1E4TJ22_9ASCO</name>
<keyword evidence="4" id="KW-1185">Reference proteome</keyword>
<dbReference type="InterPro" id="IPR058933">
    <property type="entry name" value="YMC020W-like_ab_hydrolase"/>
</dbReference>
<feature type="compositionally biased region" description="Basic and acidic residues" evidence="1">
    <location>
        <begin position="99"/>
        <end position="108"/>
    </location>
</feature>
<dbReference type="AlphaFoldDB" id="A0A1E4TJ22"/>
<feature type="compositionally biased region" description="Polar residues" evidence="1">
    <location>
        <begin position="163"/>
        <end position="174"/>
    </location>
</feature>
<feature type="domain" description="YMC020W-like alpha/beta hydrolase" evidence="2">
    <location>
        <begin position="191"/>
        <end position="549"/>
    </location>
</feature>
<dbReference type="Proteomes" id="UP000095023">
    <property type="component" value="Unassembled WGS sequence"/>
</dbReference>
<evidence type="ECO:0000313" key="3">
    <source>
        <dbReference type="EMBL" id="ODV91755.1"/>
    </source>
</evidence>
<dbReference type="PANTHER" id="PTHR47349:SF1">
    <property type="entry name" value="AER328WP"/>
    <property type="match status" value="1"/>
</dbReference>
<feature type="compositionally biased region" description="Basic and acidic residues" evidence="1">
    <location>
        <begin position="143"/>
        <end position="162"/>
    </location>
</feature>
<gene>
    <name evidence="3" type="ORF">CANCADRAFT_30090</name>
</gene>
<dbReference type="Pfam" id="PF26147">
    <property type="entry name" value="AB_HYDROLASE_YMC0-YMC35"/>
    <property type="match status" value="1"/>
</dbReference>
<dbReference type="PANTHER" id="PTHR47349">
    <property type="entry name" value="CHROMOSOME 8, WHOLE GENOME SHOTGUN SEQUENCE"/>
    <property type="match status" value="1"/>
</dbReference>
<sequence length="592" mass="65652">MPPDGTDSTLIRVIRSLRGIQGYIRSSPAAKGDEKIEIKRKDSEKSQISTPPRSRLNSQTGTGASLPDTPQSWRTSISKSLSTSWLPFQTRNPDELPEQEARKPEPERKSWAFWSRYSGKNEYSEDSEDIGELAVDGTATESDPTKAETQVKRSKSELDLRKQYSSRSSARVQSPNDVHYKTPFSNIVSPAIEACYMRYSRAGALKRRFSQLISGVPMDAAGVCISAPRTFKKAVVIGVHGFFPVRVVRTILGEPTGTSIKFADEAAESVERWAREQGIESDVSIEKIALEGEGTVEQRVDSLYKLLLNWRQHIVDADYILVAAHSQGVVVSAHILKRLIEDGLADGNNIGLLGMAGVSLGPFYGLDTLMAMKAYSTIESAALAELFEFQKEESKQSVEYRESLAYIVNHGVRVTFVGSTNDQVVPLYSSLCMSASHPGIFRAAFMDRKIHNDDNAFLTSLIGFVLRLGNRGHSDYGVIKALSQPLAGTLTGSGHSLLYMDPCVYDLAVRHSLETSITDWLPKMTWRPIDAKESANPYLLPWSMRGLFDDAFTKTYMKKEIDGLIDQLANWKPASKGMKELKYRLSGISSKL</sequence>
<evidence type="ECO:0000259" key="2">
    <source>
        <dbReference type="Pfam" id="PF26147"/>
    </source>
</evidence>
<feature type="region of interest" description="Disordered" evidence="1">
    <location>
        <begin position="25"/>
        <end position="108"/>
    </location>
</feature>
<dbReference type="OrthoDB" id="5598028at2759"/>
<dbReference type="EMBL" id="KV453841">
    <property type="protein sequence ID" value="ODV91755.1"/>
    <property type="molecule type" value="Genomic_DNA"/>
</dbReference>
<accession>A0A1E4TJ22</accession>
<proteinExistence type="predicted"/>
<dbReference type="InterPro" id="IPR058934">
    <property type="entry name" value="YMC020W-like"/>
</dbReference>
<feature type="region of interest" description="Disordered" evidence="1">
    <location>
        <begin position="135"/>
        <end position="174"/>
    </location>
</feature>
<protein>
    <recommendedName>
        <fullName evidence="2">YMC020W-like alpha/beta hydrolase domain-containing protein</fullName>
    </recommendedName>
</protein>
<evidence type="ECO:0000256" key="1">
    <source>
        <dbReference type="SAM" id="MobiDB-lite"/>
    </source>
</evidence>
<organism evidence="3 4">
    <name type="scientific">Tortispora caseinolytica NRRL Y-17796</name>
    <dbReference type="NCBI Taxonomy" id="767744"/>
    <lineage>
        <taxon>Eukaryota</taxon>
        <taxon>Fungi</taxon>
        <taxon>Dikarya</taxon>
        <taxon>Ascomycota</taxon>
        <taxon>Saccharomycotina</taxon>
        <taxon>Trigonopsidomycetes</taxon>
        <taxon>Trigonopsidales</taxon>
        <taxon>Trigonopsidaceae</taxon>
        <taxon>Tortispora</taxon>
    </lineage>
</organism>
<reference evidence="4" key="1">
    <citation type="submission" date="2016-02" db="EMBL/GenBank/DDBJ databases">
        <title>Comparative genomics of biotechnologically important yeasts.</title>
        <authorList>
            <consortium name="DOE Joint Genome Institute"/>
            <person name="Riley R."/>
            <person name="Haridas S."/>
            <person name="Wolfe K.H."/>
            <person name="Lopes M.R."/>
            <person name="Hittinger C.T."/>
            <person name="Goker M."/>
            <person name="Salamov A."/>
            <person name="Wisecaver J."/>
            <person name="Long T.M."/>
            <person name="Aerts A.L."/>
            <person name="Barry K."/>
            <person name="Choi C."/>
            <person name="Clum A."/>
            <person name="Coughlan A.Y."/>
            <person name="Deshpande S."/>
            <person name="Douglass A.P."/>
            <person name="Hanson S.J."/>
            <person name="Klenk H.-P."/>
            <person name="Labutti K."/>
            <person name="Lapidus A."/>
            <person name="Lindquist E."/>
            <person name="Lipzen A."/>
            <person name="Meier-Kolthoff J.P."/>
            <person name="Ohm R.A."/>
            <person name="Otillar R.P."/>
            <person name="Pangilinan J."/>
            <person name="Peng Y."/>
            <person name="Rokas A."/>
            <person name="Rosa C.A."/>
            <person name="Scheuner C."/>
            <person name="Sibirny A.A."/>
            <person name="Slot J.C."/>
            <person name="Stielow J.B."/>
            <person name="Sun H."/>
            <person name="Kurtzman C.P."/>
            <person name="Blackwell M."/>
            <person name="Jeffries T.W."/>
            <person name="Grigoriev I.V."/>
        </authorList>
    </citation>
    <scope>NUCLEOTIDE SEQUENCE [LARGE SCALE GENOMIC DNA]</scope>
    <source>
        <strain evidence="4">NRRL Y-17796</strain>
    </source>
</reference>
<feature type="compositionally biased region" description="Polar residues" evidence="1">
    <location>
        <begin position="46"/>
        <end position="91"/>
    </location>
</feature>
<evidence type="ECO:0000313" key="4">
    <source>
        <dbReference type="Proteomes" id="UP000095023"/>
    </source>
</evidence>